<reference evidence="2" key="1">
    <citation type="submission" date="2016-11" db="UniProtKB">
        <authorList>
            <consortium name="WormBaseParasite"/>
        </authorList>
    </citation>
    <scope>IDENTIFICATION</scope>
    <source>
        <strain evidence="2">KR3021</strain>
    </source>
</reference>
<name>A0AC35UBZ4_9BILA</name>
<evidence type="ECO:0000313" key="1">
    <source>
        <dbReference type="Proteomes" id="UP000095286"/>
    </source>
</evidence>
<protein>
    <submittedName>
        <fullName evidence="2">EMI domain-containing protein</fullName>
    </submittedName>
</protein>
<evidence type="ECO:0000313" key="2">
    <source>
        <dbReference type="WBParaSite" id="RSKR_0001011200.1"/>
    </source>
</evidence>
<dbReference type="Proteomes" id="UP000095286">
    <property type="component" value="Unplaced"/>
</dbReference>
<dbReference type="WBParaSite" id="RSKR_0001011200.1">
    <property type="protein sequence ID" value="RSKR_0001011200.1"/>
    <property type="gene ID" value="RSKR_0001011200"/>
</dbReference>
<sequence length="771" mass="87046">MAKKSRQQSRLFMAYLLLLLPIIISAAINTKPEPTGDNVCEDIIVVNKTIRDKVHVKSFVTKEVPCTDITKGFSCTVQEEVSKVEYQKKIVPENKTIAVCCQGYYHELESNTCQLLCDAPCIHGKCVSRNYCECDKGYNQSNGTVCDVSCEKGYWGNDCRSLCDQGSYGDHCKNTCTCDDGHICDPIIGCCVEDQLTCGVATRDQLIMQKASNKQNIVYGAILIVVCVCLLGTFTIYYRKKYRKERDPRLPDVIYHKKNLDEHEDSSLKFTNRLADEPSYVAVQESEFADREAARRKALDIEGAGYASLSDVGSTSNTRPATDGNLCMAPFLNKEDDYEAYGEDESYLAPKFFNKQIIVYGAILIVVCVCLLGTFTIYYRQKYRNERDPLLPQLIYNQNNFDTESSLKFTNKLAGQCGYVAAQEKEFAVREDARKKAFDLEDINDNYSSVYDMKSTSSTKPEINERFCTAPLINEYEAYEGGYLVSIAILQLSLFISISAKLPSPNVCQVYFTVNETITKQETKLVNITKYFSCPDFLKNFRCPITKEVSVVENIDTIIPVNKVRLFCCEGYFENDDGKCVGLCDSSCEHGKCVGRNECQCKKGFAGTFCEYSCKSGFWGKDCKSLCEEGTFGDRCEQTCACQDDQICDSIIGCCEKDSLTCGIKKFNGSLWKIFIYGSSATIVFIVLLAGLIIYYRTKYQKECDPQGPVCWLPNAPICGSDESNFKIENPMTRRLLEIEEEEDHFIKTRATKNCYYEDASGFKYISFKFE</sequence>
<accession>A0AC35UBZ4</accession>
<organism evidence="1 2">
    <name type="scientific">Rhabditophanes sp. KR3021</name>
    <dbReference type="NCBI Taxonomy" id="114890"/>
    <lineage>
        <taxon>Eukaryota</taxon>
        <taxon>Metazoa</taxon>
        <taxon>Ecdysozoa</taxon>
        <taxon>Nematoda</taxon>
        <taxon>Chromadorea</taxon>
        <taxon>Rhabditida</taxon>
        <taxon>Tylenchina</taxon>
        <taxon>Panagrolaimomorpha</taxon>
        <taxon>Strongyloidoidea</taxon>
        <taxon>Alloionematidae</taxon>
        <taxon>Rhabditophanes</taxon>
    </lineage>
</organism>
<proteinExistence type="predicted"/>